<feature type="domain" description="Peptidase M16 C-terminal" evidence="3">
    <location>
        <begin position="165"/>
        <end position="344"/>
    </location>
</feature>
<dbReference type="PANTHER" id="PTHR11851">
    <property type="entry name" value="METALLOPROTEASE"/>
    <property type="match status" value="1"/>
</dbReference>
<dbReference type="GO" id="GO:0006508">
    <property type="term" value="P:proteolysis"/>
    <property type="evidence" value="ECO:0007669"/>
    <property type="project" value="InterPro"/>
</dbReference>
<dbReference type="PANTHER" id="PTHR11851:SF49">
    <property type="entry name" value="MITOCHONDRIAL-PROCESSING PEPTIDASE SUBUNIT ALPHA"/>
    <property type="match status" value="1"/>
</dbReference>
<proteinExistence type="inferred from homology"/>
<evidence type="ECO:0000256" key="1">
    <source>
        <dbReference type="ARBA" id="ARBA00007261"/>
    </source>
</evidence>
<reference evidence="4" key="1">
    <citation type="submission" date="2020-05" db="EMBL/GenBank/DDBJ databases">
        <authorList>
            <person name="Chiriac C."/>
            <person name="Salcher M."/>
            <person name="Ghai R."/>
            <person name="Kavagutti S V."/>
        </authorList>
    </citation>
    <scope>NUCLEOTIDE SEQUENCE</scope>
</reference>
<dbReference type="AlphaFoldDB" id="A0A6J6QGN4"/>
<feature type="domain" description="Peptidase M16 N-terminal" evidence="2">
    <location>
        <begin position="14"/>
        <end position="159"/>
    </location>
</feature>
<dbReference type="GO" id="GO:0004222">
    <property type="term" value="F:metalloendopeptidase activity"/>
    <property type="evidence" value="ECO:0007669"/>
    <property type="project" value="InterPro"/>
</dbReference>
<dbReference type="EMBL" id="CAEZXP010000008">
    <property type="protein sequence ID" value="CAB4708225.1"/>
    <property type="molecule type" value="Genomic_DNA"/>
</dbReference>
<evidence type="ECO:0000259" key="2">
    <source>
        <dbReference type="Pfam" id="PF00675"/>
    </source>
</evidence>
<gene>
    <name evidence="4" type="ORF">UFOPK2399_01819</name>
</gene>
<name>A0A6J6QGN4_9ZZZZ</name>
<dbReference type="InterPro" id="IPR001431">
    <property type="entry name" value="Pept_M16_Zn_BS"/>
</dbReference>
<dbReference type="Pfam" id="PF05193">
    <property type="entry name" value="Peptidase_M16_C"/>
    <property type="match status" value="1"/>
</dbReference>
<dbReference type="InterPro" id="IPR011765">
    <property type="entry name" value="Pept_M16_N"/>
</dbReference>
<dbReference type="SUPFAM" id="SSF63411">
    <property type="entry name" value="LuxS/MPP-like metallohydrolase"/>
    <property type="match status" value="2"/>
</dbReference>
<protein>
    <submittedName>
        <fullName evidence="4">Unannotated protein</fullName>
    </submittedName>
</protein>
<evidence type="ECO:0000313" key="4">
    <source>
        <dbReference type="EMBL" id="CAB4708225.1"/>
    </source>
</evidence>
<comment type="similarity">
    <text evidence="1">Belongs to the peptidase M16 family.</text>
</comment>
<dbReference type="PROSITE" id="PS00143">
    <property type="entry name" value="INSULINASE"/>
    <property type="match status" value="1"/>
</dbReference>
<dbReference type="InterPro" id="IPR011249">
    <property type="entry name" value="Metalloenz_LuxS/M16"/>
</dbReference>
<evidence type="ECO:0000259" key="3">
    <source>
        <dbReference type="Pfam" id="PF05193"/>
    </source>
</evidence>
<dbReference type="Gene3D" id="3.30.830.10">
    <property type="entry name" value="Metalloenzyme, LuxS/M16 peptidase-like"/>
    <property type="match status" value="2"/>
</dbReference>
<dbReference type="GO" id="GO:0046872">
    <property type="term" value="F:metal ion binding"/>
    <property type="evidence" value="ECO:0007669"/>
    <property type="project" value="InterPro"/>
</dbReference>
<dbReference type="InterPro" id="IPR050361">
    <property type="entry name" value="MPP/UQCRC_Complex"/>
</dbReference>
<accession>A0A6J6QGN4</accession>
<sequence>MQSWTLTELDSGERIVSEKLDHVRSIALGIGIGVGSRDEKPARAGVSHFIEHLLFKGTPSYTALDIAEIFDEMGGELNASTSREQTTVYARVPDVHLAKTIDVTTEMVFSPLLADIDSEREVVLEEIAMVEDDPQDLVHDLISEAVFGNHPLGRPVIGTADVIRSVSRRSLLAYHRQMYTPANVVVAAAGNVDHAQLVELVERSVAKREAPSLPGAPHVRPALVKTPPPQTCFLTKDTEQYHVCLGAPGLARGDRRRFAASVLDAILGGSASSRLFQEIREKRGMAYSVYSYRSEYSDAGHVGVYVGTREDNLGVCLEIAAEQIAEIAAGRVTDREIRRAKDSLKGRILLTMESTSARMSRLGRAIMDDAEILSVERLEAEIEAVEADAVADLAALLLAPGNVSVAGIGPREDKFEDALARIAPDRKAAA</sequence>
<dbReference type="Pfam" id="PF00675">
    <property type="entry name" value="Peptidase_M16"/>
    <property type="match status" value="1"/>
</dbReference>
<dbReference type="InterPro" id="IPR007863">
    <property type="entry name" value="Peptidase_M16_C"/>
</dbReference>
<organism evidence="4">
    <name type="scientific">freshwater metagenome</name>
    <dbReference type="NCBI Taxonomy" id="449393"/>
    <lineage>
        <taxon>unclassified sequences</taxon>
        <taxon>metagenomes</taxon>
        <taxon>ecological metagenomes</taxon>
    </lineage>
</organism>